<dbReference type="Proteomes" id="UP000265520">
    <property type="component" value="Unassembled WGS sequence"/>
</dbReference>
<evidence type="ECO:0000313" key="1">
    <source>
        <dbReference type="EMBL" id="MCI11936.1"/>
    </source>
</evidence>
<proteinExistence type="predicted"/>
<comment type="caution">
    <text evidence="1">The sequence shown here is derived from an EMBL/GenBank/DDBJ whole genome shotgun (WGS) entry which is preliminary data.</text>
</comment>
<feature type="non-terminal residue" evidence="1">
    <location>
        <position position="1"/>
    </location>
</feature>
<dbReference type="EMBL" id="LXQA010082097">
    <property type="protein sequence ID" value="MCI11936.1"/>
    <property type="molecule type" value="Genomic_DNA"/>
</dbReference>
<dbReference type="AlphaFoldDB" id="A0A392PKW1"/>
<sequence>LKTVLSLVNYGRRYYQCPVIAHSKATAYGCSYFNLAGRTFGNNRLSFATNDEEDNNKVMLDLQAELTMRNLKNGILEASLKE</sequence>
<organism evidence="1 2">
    <name type="scientific">Trifolium medium</name>
    <dbReference type="NCBI Taxonomy" id="97028"/>
    <lineage>
        <taxon>Eukaryota</taxon>
        <taxon>Viridiplantae</taxon>
        <taxon>Streptophyta</taxon>
        <taxon>Embryophyta</taxon>
        <taxon>Tracheophyta</taxon>
        <taxon>Spermatophyta</taxon>
        <taxon>Magnoliopsida</taxon>
        <taxon>eudicotyledons</taxon>
        <taxon>Gunneridae</taxon>
        <taxon>Pentapetalae</taxon>
        <taxon>rosids</taxon>
        <taxon>fabids</taxon>
        <taxon>Fabales</taxon>
        <taxon>Fabaceae</taxon>
        <taxon>Papilionoideae</taxon>
        <taxon>50 kb inversion clade</taxon>
        <taxon>NPAAA clade</taxon>
        <taxon>Hologalegina</taxon>
        <taxon>IRL clade</taxon>
        <taxon>Trifolieae</taxon>
        <taxon>Trifolium</taxon>
    </lineage>
</organism>
<keyword evidence="2" id="KW-1185">Reference proteome</keyword>
<accession>A0A392PKW1</accession>
<name>A0A392PKW1_9FABA</name>
<protein>
    <submittedName>
        <fullName evidence="1">Uncharacterized protein</fullName>
    </submittedName>
</protein>
<reference evidence="1 2" key="1">
    <citation type="journal article" date="2018" name="Front. Plant Sci.">
        <title>Red Clover (Trifolium pratense) and Zigzag Clover (T. medium) - A Picture of Genomic Similarities and Differences.</title>
        <authorList>
            <person name="Dluhosova J."/>
            <person name="Istvanek J."/>
            <person name="Nedelnik J."/>
            <person name="Repkova J."/>
        </authorList>
    </citation>
    <scope>NUCLEOTIDE SEQUENCE [LARGE SCALE GENOMIC DNA]</scope>
    <source>
        <strain evidence="2">cv. 10/8</strain>
        <tissue evidence="1">Leaf</tissue>
    </source>
</reference>
<evidence type="ECO:0000313" key="2">
    <source>
        <dbReference type="Proteomes" id="UP000265520"/>
    </source>
</evidence>